<name>A0A7S2QSS8_9EUKA</name>
<keyword evidence="1" id="KW-0677">Repeat</keyword>
<gene>
    <name evidence="4" type="ORF">NSPH01132_LOCUS824</name>
</gene>
<evidence type="ECO:0000256" key="2">
    <source>
        <dbReference type="ARBA" id="ARBA00023043"/>
    </source>
</evidence>
<accession>A0A7S2QSS8</accession>
<sequence>MLPTKRKLRSRAFTSSDGMKHKKLNHIGVPGGRLQLQSPKIHPLLHACFEEGPGSRPLNTNGQLISACMQNDLDAVRFLVEEARADVEARDDGGRTPLATAVQYFSFNALQYLLFTAKANVEARFPFFEFSESNKASRMHSSWTALILAARIQNIIACRLLVYARADFEAGDSEGFTPLIVASQHGSKSVVRYLLSEARASTESADAGGHTPFAHACINEEFEVIRDLLEAKALVDSRSVSGTSSLVRAVRNGSLELIRFLLFEAKANPGACDNNGNSVLATAAYENNAEAIRLLVRKTVDLESKDKNGRTPLMRAVEQSQIGAIRALAEAKAQVAAKANKGRTCLMEAARRNHLECASVLIFEMGAKVNETDCDERTALVYASDEGHSAMVWMLLQARADVSRRPIENGHTAWTLVYAIKEAAPCELTYVCSVGIDVGFTQGAS</sequence>
<dbReference type="InterPro" id="IPR036770">
    <property type="entry name" value="Ankyrin_rpt-contain_sf"/>
</dbReference>
<evidence type="ECO:0000256" key="1">
    <source>
        <dbReference type="ARBA" id="ARBA00022737"/>
    </source>
</evidence>
<dbReference type="PROSITE" id="PS50088">
    <property type="entry name" value="ANK_REPEAT"/>
    <property type="match status" value="4"/>
</dbReference>
<feature type="repeat" description="ANK" evidence="3">
    <location>
        <begin position="174"/>
        <end position="196"/>
    </location>
</feature>
<evidence type="ECO:0000313" key="4">
    <source>
        <dbReference type="EMBL" id="CAD9650908.1"/>
    </source>
</evidence>
<reference evidence="4" key="1">
    <citation type="submission" date="2021-01" db="EMBL/GenBank/DDBJ databases">
        <authorList>
            <person name="Corre E."/>
            <person name="Pelletier E."/>
            <person name="Niang G."/>
            <person name="Scheremetjew M."/>
            <person name="Finn R."/>
            <person name="Kale V."/>
            <person name="Holt S."/>
            <person name="Cochrane G."/>
            <person name="Meng A."/>
            <person name="Brown T."/>
            <person name="Cohen L."/>
        </authorList>
    </citation>
    <scope>NUCLEOTIDE SEQUENCE</scope>
    <source>
        <strain evidence="4">BC52</strain>
    </source>
</reference>
<keyword evidence="2 3" id="KW-0040">ANK repeat</keyword>
<dbReference type="Pfam" id="PF12796">
    <property type="entry name" value="Ank_2"/>
    <property type="match status" value="4"/>
</dbReference>
<evidence type="ECO:0000256" key="3">
    <source>
        <dbReference type="PROSITE-ProRule" id="PRU00023"/>
    </source>
</evidence>
<feature type="repeat" description="ANK" evidence="3">
    <location>
        <begin position="308"/>
        <end position="340"/>
    </location>
</feature>
<dbReference type="AlphaFoldDB" id="A0A7S2QSS8"/>
<dbReference type="PANTHER" id="PTHR24173:SF74">
    <property type="entry name" value="ANKYRIN REPEAT DOMAIN-CONTAINING PROTEIN 16"/>
    <property type="match status" value="1"/>
</dbReference>
<protein>
    <submittedName>
        <fullName evidence="4">Uncharacterized protein</fullName>
    </submittedName>
</protein>
<dbReference type="EMBL" id="HBHC01001428">
    <property type="protein sequence ID" value="CAD9650908.1"/>
    <property type="molecule type" value="Transcribed_RNA"/>
</dbReference>
<dbReference type="PANTHER" id="PTHR24173">
    <property type="entry name" value="ANKYRIN REPEAT CONTAINING"/>
    <property type="match status" value="1"/>
</dbReference>
<proteinExistence type="predicted"/>
<feature type="repeat" description="ANK" evidence="3">
    <location>
        <begin position="275"/>
        <end position="307"/>
    </location>
</feature>
<dbReference type="SUPFAM" id="SSF48403">
    <property type="entry name" value="Ankyrin repeat"/>
    <property type="match status" value="1"/>
</dbReference>
<dbReference type="SMART" id="SM00248">
    <property type="entry name" value="ANK"/>
    <property type="match status" value="10"/>
</dbReference>
<dbReference type="PROSITE" id="PS50297">
    <property type="entry name" value="ANK_REP_REGION"/>
    <property type="match status" value="1"/>
</dbReference>
<dbReference type="Gene3D" id="1.25.40.20">
    <property type="entry name" value="Ankyrin repeat-containing domain"/>
    <property type="match status" value="3"/>
</dbReference>
<feature type="repeat" description="ANK" evidence="3">
    <location>
        <begin position="341"/>
        <end position="374"/>
    </location>
</feature>
<organism evidence="4">
    <name type="scientific">Norrisiella sphaerica</name>
    <dbReference type="NCBI Taxonomy" id="552664"/>
    <lineage>
        <taxon>Eukaryota</taxon>
        <taxon>Sar</taxon>
        <taxon>Rhizaria</taxon>
        <taxon>Cercozoa</taxon>
        <taxon>Chlorarachniophyceae</taxon>
        <taxon>Norrisiella</taxon>
    </lineage>
</organism>
<dbReference type="InterPro" id="IPR002110">
    <property type="entry name" value="Ankyrin_rpt"/>
</dbReference>